<dbReference type="PROSITE" id="PS01228">
    <property type="entry name" value="COF_1"/>
    <property type="match status" value="1"/>
</dbReference>
<dbReference type="Proteomes" id="UP000298773">
    <property type="component" value="Chromosome"/>
</dbReference>
<dbReference type="NCBIfam" id="TIGR01484">
    <property type="entry name" value="HAD-SF-IIB"/>
    <property type="match status" value="1"/>
</dbReference>
<dbReference type="RefSeq" id="WP_158356334.1">
    <property type="nucleotide sequence ID" value="NZ_CP034873.1"/>
</dbReference>
<dbReference type="SFLD" id="SFLDS00003">
    <property type="entry name" value="Haloacid_Dehalogenase"/>
    <property type="match status" value="1"/>
</dbReference>
<gene>
    <name evidence="6" type="ORF">D9V69_00140</name>
</gene>
<dbReference type="SUPFAM" id="SSF56784">
    <property type="entry name" value="HAD-like"/>
    <property type="match status" value="1"/>
</dbReference>
<dbReference type="GO" id="GO:0016791">
    <property type="term" value="F:phosphatase activity"/>
    <property type="evidence" value="ECO:0007669"/>
    <property type="project" value="UniProtKB-ARBA"/>
</dbReference>
<dbReference type="OrthoDB" id="5498330at2"/>
<dbReference type="AlphaFoldDB" id="A0A4D6XUA5"/>
<comment type="cofactor">
    <cofactor evidence="1">
        <name>Mg(2+)</name>
        <dbReference type="ChEBI" id="CHEBI:18420"/>
    </cofactor>
</comment>
<keyword evidence="4" id="KW-0460">Magnesium</keyword>
<proteinExistence type="inferred from homology"/>
<comment type="similarity">
    <text evidence="5">Belongs to the HAD-like hydrolase superfamily. Cof family.</text>
</comment>
<dbReference type="Gene3D" id="3.40.50.1000">
    <property type="entry name" value="HAD superfamily/HAD-like"/>
    <property type="match status" value="1"/>
</dbReference>
<evidence type="ECO:0000256" key="4">
    <source>
        <dbReference type="ARBA" id="ARBA00022842"/>
    </source>
</evidence>
<dbReference type="InterPro" id="IPR006379">
    <property type="entry name" value="HAD-SF_hydro_IIB"/>
</dbReference>
<reference evidence="6 7" key="1">
    <citation type="submission" date="2018-12" db="EMBL/GenBank/DDBJ databases">
        <authorList>
            <person name="Chong R.A."/>
        </authorList>
    </citation>
    <scope>NUCLEOTIDE SEQUENCE [LARGE SCALE GENOMIC DNA]</scope>
    <source>
        <strain evidence="6 7">Hta</strain>
    </source>
</reference>
<sequence length="270" mass="30961">MNRIIATDLDGTLLNSSNKITEYTKKIINLLIKNNIFVLASGRHYLDVEKVRNFLNIKSFMITSNGARVYDLNNKLIFKNDLEEAVTLDLCNIVYTDTDIITQVYQRNRWYINNNKLENNFCPSLTSLQYTYLDLKKFNYSKVNKVFFTSKNFQKLYELKKKIMDVWGAKVNVHFSVPGCLEVVSGKTSKGHGLTLISKLLGISLNRFIAFGDGMNDRDMLSIVGKSYIMQNADLHLKNLLPHVCIIKSNDEDGVAQCLHDIFIQNNKII</sequence>
<evidence type="ECO:0000256" key="1">
    <source>
        <dbReference type="ARBA" id="ARBA00001946"/>
    </source>
</evidence>
<dbReference type="CDD" id="cd07516">
    <property type="entry name" value="HAD_Pase"/>
    <property type="match status" value="1"/>
</dbReference>
<dbReference type="PANTHER" id="PTHR47267:SF4">
    <property type="entry name" value="PYRIDOXAL PHOSPHATE PHOSPHATASE YIGL"/>
    <property type="match status" value="1"/>
</dbReference>
<evidence type="ECO:0000313" key="6">
    <source>
        <dbReference type="EMBL" id="QCI21362.1"/>
    </source>
</evidence>
<dbReference type="PROSITE" id="PS01229">
    <property type="entry name" value="COF_2"/>
    <property type="match status" value="1"/>
</dbReference>
<evidence type="ECO:0000256" key="3">
    <source>
        <dbReference type="ARBA" id="ARBA00022801"/>
    </source>
</evidence>
<evidence type="ECO:0000256" key="2">
    <source>
        <dbReference type="ARBA" id="ARBA00022723"/>
    </source>
</evidence>
<dbReference type="InterPro" id="IPR023214">
    <property type="entry name" value="HAD_sf"/>
</dbReference>
<protein>
    <submittedName>
        <fullName evidence="6">Cof-type HAD-IIB family hydrolase</fullName>
    </submittedName>
</protein>
<keyword evidence="3 6" id="KW-0378">Hydrolase</keyword>
<dbReference type="InterPro" id="IPR000150">
    <property type="entry name" value="Cof"/>
</dbReference>
<dbReference type="EMBL" id="CP034873">
    <property type="protein sequence ID" value="QCI21362.1"/>
    <property type="molecule type" value="Genomic_DNA"/>
</dbReference>
<dbReference type="PANTHER" id="PTHR47267">
    <property type="match status" value="1"/>
</dbReference>
<dbReference type="InterPro" id="IPR036412">
    <property type="entry name" value="HAD-like_sf"/>
</dbReference>
<organism evidence="6 7">
    <name type="scientific">Buchnera aphidicola</name>
    <name type="common">Hyadaphis tataricae</name>
    <dbReference type="NCBI Taxonomy" id="1241859"/>
    <lineage>
        <taxon>Bacteria</taxon>
        <taxon>Pseudomonadati</taxon>
        <taxon>Pseudomonadota</taxon>
        <taxon>Gammaproteobacteria</taxon>
        <taxon>Enterobacterales</taxon>
        <taxon>Erwiniaceae</taxon>
        <taxon>Buchnera</taxon>
    </lineage>
</organism>
<accession>A0A4D6XUA5</accession>
<reference evidence="6 7" key="2">
    <citation type="submission" date="2019-05" db="EMBL/GenBank/DDBJ databases">
        <title>Genome evolution of the obligate endosymbiont Buchnera aphidicola.</title>
        <authorList>
            <person name="Moran N.A."/>
        </authorList>
    </citation>
    <scope>NUCLEOTIDE SEQUENCE [LARGE SCALE GENOMIC DNA]</scope>
    <source>
        <strain evidence="6 7">Hta</strain>
    </source>
</reference>
<evidence type="ECO:0000256" key="5">
    <source>
        <dbReference type="ARBA" id="ARBA00034778"/>
    </source>
</evidence>
<dbReference type="Gene3D" id="3.30.1240.10">
    <property type="match status" value="1"/>
</dbReference>
<dbReference type="GO" id="GO:0000287">
    <property type="term" value="F:magnesium ion binding"/>
    <property type="evidence" value="ECO:0007669"/>
    <property type="project" value="UniProtKB-ARBA"/>
</dbReference>
<keyword evidence="2" id="KW-0479">Metal-binding</keyword>
<dbReference type="Pfam" id="PF08282">
    <property type="entry name" value="Hydrolase_3"/>
    <property type="match status" value="1"/>
</dbReference>
<dbReference type="NCBIfam" id="TIGR00099">
    <property type="entry name" value="Cof-subfamily"/>
    <property type="match status" value="1"/>
</dbReference>
<dbReference type="SFLD" id="SFLDG01140">
    <property type="entry name" value="C2.B:_Phosphomannomutase_and_P"/>
    <property type="match status" value="1"/>
</dbReference>
<name>A0A4D6XUA5_9GAMM</name>
<evidence type="ECO:0000313" key="7">
    <source>
        <dbReference type="Proteomes" id="UP000298773"/>
    </source>
</evidence>